<protein>
    <recommendedName>
        <fullName evidence="9">Glucanase</fullName>
        <ecNumber evidence="9">3.2.1.-</ecNumber>
    </recommendedName>
</protein>
<comment type="caution">
    <text evidence="10">The sequence shown here is derived from an EMBL/GenBank/DDBJ whole genome shotgun (WGS) entry which is preliminary data.</text>
</comment>
<keyword evidence="7 9" id="KW-0624">Polysaccharide degradation</keyword>
<keyword evidence="1 9" id="KW-0732">Signal</keyword>
<dbReference type="RefSeq" id="WP_267846309.1">
    <property type="nucleotide sequence ID" value="NZ_JAPMXC010000001.1"/>
</dbReference>
<feature type="chain" id="PRO_5044993473" description="Glucanase" evidence="9">
    <location>
        <begin position="25"/>
        <end position="312"/>
    </location>
</feature>
<keyword evidence="5 9" id="KW-0119">Carbohydrate metabolism</keyword>
<evidence type="ECO:0000256" key="1">
    <source>
        <dbReference type="ARBA" id="ARBA00022729"/>
    </source>
</evidence>
<dbReference type="Pfam" id="PF01341">
    <property type="entry name" value="Glyco_hydro_6"/>
    <property type="match status" value="1"/>
</dbReference>
<feature type="active site" description="Proton donor" evidence="8">
    <location>
        <position position="139"/>
    </location>
</feature>
<dbReference type="GO" id="GO:0016787">
    <property type="term" value="F:hydrolase activity"/>
    <property type="evidence" value="ECO:0007669"/>
    <property type="project" value="UniProtKB-KW"/>
</dbReference>
<dbReference type="Gene3D" id="3.20.20.40">
    <property type="entry name" value="1, 4-beta cellobiohydrolase"/>
    <property type="match status" value="1"/>
</dbReference>
<evidence type="ECO:0000256" key="2">
    <source>
        <dbReference type="ARBA" id="ARBA00022801"/>
    </source>
</evidence>
<dbReference type="PANTHER" id="PTHR34876">
    <property type="match status" value="1"/>
</dbReference>
<feature type="signal peptide" evidence="9">
    <location>
        <begin position="1"/>
        <end position="24"/>
    </location>
</feature>
<dbReference type="Proteomes" id="UP001082899">
    <property type="component" value="Unassembled WGS sequence"/>
</dbReference>
<dbReference type="EC" id="3.2.1.-" evidence="9"/>
<evidence type="ECO:0000256" key="9">
    <source>
        <dbReference type="RuleBase" id="RU361186"/>
    </source>
</evidence>
<dbReference type="InterPro" id="IPR016288">
    <property type="entry name" value="Beta_cellobiohydrolase"/>
</dbReference>
<reference evidence="10" key="1">
    <citation type="submission" date="2022-11" db="EMBL/GenBank/DDBJ databases">
        <title>Robbsia betulipollinis sp. nov., isolated from pollen of birch (Betula pendula).</title>
        <authorList>
            <person name="Shi H."/>
            <person name="Ambika Manirajan B."/>
            <person name="Ratering S."/>
            <person name="Geissler-Plaum R."/>
            <person name="Schnell S."/>
        </authorList>
    </citation>
    <scope>NUCLEOTIDE SEQUENCE</scope>
    <source>
        <strain evidence="10">Bb-Pol-6</strain>
    </source>
</reference>
<dbReference type="PIRSF" id="PIRSF001100">
    <property type="entry name" value="Beta_cellobiohydrolase"/>
    <property type="match status" value="1"/>
</dbReference>
<gene>
    <name evidence="10" type="ORF">OVY01_05655</name>
</gene>
<comment type="similarity">
    <text evidence="9">Belongs to the glycosyl hydrolase family 6.</text>
</comment>
<evidence type="ECO:0000313" key="11">
    <source>
        <dbReference type="Proteomes" id="UP001082899"/>
    </source>
</evidence>
<dbReference type="SUPFAM" id="SSF51989">
    <property type="entry name" value="Glycosyl hydrolases family 6, cellulases"/>
    <property type="match status" value="1"/>
</dbReference>
<organism evidence="10 11">
    <name type="scientific">Robbsia betulipollinis</name>
    <dbReference type="NCBI Taxonomy" id="2981849"/>
    <lineage>
        <taxon>Bacteria</taxon>
        <taxon>Pseudomonadati</taxon>
        <taxon>Pseudomonadota</taxon>
        <taxon>Betaproteobacteria</taxon>
        <taxon>Burkholderiales</taxon>
        <taxon>Burkholderiaceae</taxon>
        <taxon>Robbsia</taxon>
    </lineage>
</organism>
<keyword evidence="3 9" id="KW-0136">Cellulose degradation</keyword>
<proteinExistence type="inferred from homology"/>
<accession>A0ABT3ZJM9</accession>
<dbReference type="EMBL" id="JAPMXC010000001">
    <property type="protein sequence ID" value="MCY0386729.1"/>
    <property type="molecule type" value="Genomic_DNA"/>
</dbReference>
<evidence type="ECO:0000256" key="5">
    <source>
        <dbReference type="ARBA" id="ARBA00023277"/>
    </source>
</evidence>
<evidence type="ECO:0000256" key="7">
    <source>
        <dbReference type="ARBA" id="ARBA00023326"/>
    </source>
</evidence>
<keyword evidence="4" id="KW-1015">Disulfide bond</keyword>
<name>A0ABT3ZJM9_9BURK</name>
<evidence type="ECO:0000256" key="6">
    <source>
        <dbReference type="ARBA" id="ARBA00023295"/>
    </source>
</evidence>
<evidence type="ECO:0000313" key="10">
    <source>
        <dbReference type="EMBL" id="MCY0386729.1"/>
    </source>
</evidence>
<evidence type="ECO:0000256" key="8">
    <source>
        <dbReference type="PROSITE-ProRule" id="PRU10057"/>
    </source>
</evidence>
<sequence>MAITRTTILGLAASLFIGFGQGHAAETYYVDPNSSAAAWVRQHPDDPRAQAIAARIARVPAARWFGDWNADIGAAVAKFVDAAAAAQRVPMLVAYDIPDRDCGGASTGGATDADTYRHWIDAFARGVGAKPAIVIVEPDALAQAECRHSREAGEARLGLLHYALSSLRRNAPGAKVYLDGGNAHWVPAAEMARRMEAAGIREARGFALNVSNFHPTGEGVAYAAAINAALAQGYGFTKAVVIDTSRNGNGSTGQWCNPPGARLGETPVAQSARLLLVWVKGPGTSDGPCGVGPSLRAGTFSPDLAIRLIEGR</sequence>
<dbReference type="PROSITE" id="PS00656">
    <property type="entry name" value="GLYCOSYL_HYDROL_F6_2"/>
    <property type="match status" value="1"/>
</dbReference>
<evidence type="ECO:0000256" key="4">
    <source>
        <dbReference type="ARBA" id="ARBA00023157"/>
    </source>
</evidence>
<keyword evidence="6 9" id="KW-0326">Glycosidase</keyword>
<evidence type="ECO:0000256" key="3">
    <source>
        <dbReference type="ARBA" id="ARBA00023001"/>
    </source>
</evidence>
<dbReference type="InterPro" id="IPR036434">
    <property type="entry name" value="Beta_cellobiohydrolase_sf"/>
</dbReference>
<dbReference type="InterPro" id="IPR001524">
    <property type="entry name" value="Glyco_hydro_6_CS"/>
</dbReference>
<dbReference type="PANTHER" id="PTHR34876:SF4">
    <property type="entry name" value="1,4-BETA-D-GLUCAN CELLOBIOHYDROLASE C-RELATED"/>
    <property type="match status" value="1"/>
</dbReference>
<dbReference type="PRINTS" id="PR00733">
    <property type="entry name" value="GLHYDRLASE6"/>
</dbReference>
<keyword evidence="2 9" id="KW-0378">Hydrolase</keyword>
<keyword evidence="11" id="KW-1185">Reference proteome</keyword>